<feature type="compositionally biased region" description="Polar residues" evidence="1">
    <location>
        <begin position="197"/>
        <end position="212"/>
    </location>
</feature>
<dbReference type="AlphaFoldDB" id="A0A8J9X3S8"/>
<sequence length="247" mass="28405">MNAVAVIGGASIQKLRFSDVNEIREFTQEHQIVSDEIWFASEEYAEIKARSRLEVKEWRRQGFGVLLKESFELPRKDTQSYIIAFCQLEGSLSRRGLERQLSRQHGEERSDLKDRSRRAVITHQMRLLRQGLPLDEIAEQLGLLYREITRPAKIFARRMAKGDEIVAKEGESNEPAEKILEERERRNRHQMMERRLSNFSSMSGMSGTSLDSIASRRRWNSVPGKARKPPCPGSPASPVEEYYAGIA</sequence>
<feature type="region of interest" description="Disordered" evidence="1">
    <location>
        <begin position="195"/>
        <end position="247"/>
    </location>
</feature>
<evidence type="ECO:0000313" key="2">
    <source>
        <dbReference type="EMBL" id="CAG9283253.1"/>
    </source>
</evidence>
<reference evidence="2" key="1">
    <citation type="submission" date="2022-02" db="EMBL/GenBank/DDBJ databases">
        <authorList>
            <person name="Giguere J D."/>
        </authorList>
    </citation>
    <scope>NUCLEOTIDE SEQUENCE</scope>
    <source>
        <strain evidence="2">CCAP 1055/1</strain>
    </source>
</reference>
<evidence type="ECO:0000256" key="1">
    <source>
        <dbReference type="SAM" id="MobiDB-lite"/>
    </source>
</evidence>
<accession>A0A8J9X3S8</accession>
<name>A0A8J9X3S8_PHATR</name>
<dbReference type="Proteomes" id="UP000836788">
    <property type="component" value="Chromosome 18"/>
</dbReference>
<dbReference type="EMBL" id="OU594959">
    <property type="protein sequence ID" value="CAG9283253.1"/>
    <property type="molecule type" value="Genomic_DNA"/>
</dbReference>
<organism evidence="2">
    <name type="scientific">Phaeodactylum tricornutum</name>
    <name type="common">Diatom</name>
    <dbReference type="NCBI Taxonomy" id="2850"/>
    <lineage>
        <taxon>Eukaryota</taxon>
        <taxon>Sar</taxon>
        <taxon>Stramenopiles</taxon>
        <taxon>Ochrophyta</taxon>
        <taxon>Bacillariophyta</taxon>
        <taxon>Bacillariophyceae</taxon>
        <taxon>Bacillariophycidae</taxon>
        <taxon>Naviculales</taxon>
        <taxon>Phaeodactylaceae</taxon>
        <taxon>Phaeodactylum</taxon>
    </lineage>
</organism>
<gene>
    <name evidence="2" type="ORF">PTTT1_LOCUS22194</name>
</gene>
<protein>
    <submittedName>
        <fullName evidence="2">Uncharacterized protein</fullName>
    </submittedName>
</protein>
<proteinExistence type="predicted"/>